<reference evidence="1" key="1">
    <citation type="submission" date="2023-08" db="EMBL/GenBank/DDBJ databases">
        <title>A de novo genome assembly of Solanum verrucosum Schlechtendal, a Mexican diploid species geographically isolated from the other diploid A-genome species in potato relatives.</title>
        <authorList>
            <person name="Hosaka K."/>
        </authorList>
    </citation>
    <scope>NUCLEOTIDE SEQUENCE</scope>
    <source>
        <tissue evidence="1">Young leaves</tissue>
    </source>
</reference>
<keyword evidence="2" id="KW-1185">Reference proteome</keyword>
<dbReference type="Proteomes" id="UP001234989">
    <property type="component" value="Chromosome 5"/>
</dbReference>
<sequence>MAKMMTQLDLLSKHVTIGGRKDVNAVCNSSGMSPDEAQFETMYNEEVIFLSNQVCVGGGGGSHLSYPRSSGNQG</sequence>
<evidence type="ECO:0000313" key="2">
    <source>
        <dbReference type="Proteomes" id="UP001234989"/>
    </source>
</evidence>
<dbReference type="AlphaFoldDB" id="A0AAF0QZY7"/>
<organism evidence="1 2">
    <name type="scientific">Solanum verrucosum</name>
    <dbReference type="NCBI Taxonomy" id="315347"/>
    <lineage>
        <taxon>Eukaryota</taxon>
        <taxon>Viridiplantae</taxon>
        <taxon>Streptophyta</taxon>
        <taxon>Embryophyta</taxon>
        <taxon>Tracheophyta</taxon>
        <taxon>Spermatophyta</taxon>
        <taxon>Magnoliopsida</taxon>
        <taxon>eudicotyledons</taxon>
        <taxon>Gunneridae</taxon>
        <taxon>Pentapetalae</taxon>
        <taxon>asterids</taxon>
        <taxon>lamiids</taxon>
        <taxon>Solanales</taxon>
        <taxon>Solanaceae</taxon>
        <taxon>Solanoideae</taxon>
        <taxon>Solaneae</taxon>
        <taxon>Solanum</taxon>
    </lineage>
</organism>
<dbReference type="EMBL" id="CP133616">
    <property type="protein sequence ID" value="WMV29561.1"/>
    <property type="molecule type" value="Genomic_DNA"/>
</dbReference>
<name>A0AAF0QZY7_SOLVR</name>
<accession>A0AAF0QZY7</accession>
<proteinExistence type="predicted"/>
<evidence type="ECO:0000313" key="1">
    <source>
        <dbReference type="EMBL" id="WMV29561.1"/>
    </source>
</evidence>
<gene>
    <name evidence="1" type="ORF">MTR67_022946</name>
</gene>
<protein>
    <submittedName>
        <fullName evidence="1">Uncharacterized protein</fullName>
    </submittedName>
</protein>